<proteinExistence type="predicted"/>
<organism evidence="2">
    <name type="scientific">hydrothermal vent metagenome</name>
    <dbReference type="NCBI Taxonomy" id="652676"/>
    <lineage>
        <taxon>unclassified sequences</taxon>
        <taxon>metagenomes</taxon>
        <taxon>ecological metagenomes</taxon>
    </lineage>
</organism>
<protein>
    <recommendedName>
        <fullName evidence="3">Branched-chain amino acid aminotransferase</fullName>
    </recommendedName>
</protein>
<dbReference type="EMBL" id="UOGL01000504">
    <property type="protein sequence ID" value="VAX41017.1"/>
    <property type="molecule type" value="Genomic_DNA"/>
</dbReference>
<accession>A0A3B1E8B0</accession>
<reference evidence="2" key="1">
    <citation type="submission" date="2018-06" db="EMBL/GenBank/DDBJ databases">
        <authorList>
            <person name="Zhirakovskaya E."/>
        </authorList>
    </citation>
    <scope>NUCLEOTIDE SEQUENCE</scope>
</reference>
<evidence type="ECO:0000256" key="1">
    <source>
        <dbReference type="SAM" id="Phobius"/>
    </source>
</evidence>
<gene>
    <name evidence="2" type="ORF">MNBD_PLANCTO02-2613</name>
</gene>
<evidence type="ECO:0008006" key="3">
    <source>
        <dbReference type="Google" id="ProtNLM"/>
    </source>
</evidence>
<keyword evidence="1" id="KW-1133">Transmembrane helix</keyword>
<feature type="transmembrane region" description="Helical" evidence="1">
    <location>
        <begin position="15"/>
        <end position="36"/>
    </location>
</feature>
<keyword evidence="1" id="KW-0812">Transmembrane</keyword>
<evidence type="ECO:0000313" key="2">
    <source>
        <dbReference type="EMBL" id="VAX41017.1"/>
    </source>
</evidence>
<sequence length="102" mass="11193">MTKLMTSLYNDENGFIISAELVLIATIAVLSMIVGLSEVSLGINNELEDVASSFGRINQSFYYNGLSGHGAWISSSFFGDHTDFCDGENDIQGTRPRSERSY</sequence>
<dbReference type="AlphaFoldDB" id="A0A3B1E8B0"/>
<name>A0A3B1E8B0_9ZZZZ</name>
<keyword evidence="1" id="KW-0472">Membrane</keyword>